<evidence type="ECO:0000256" key="3">
    <source>
        <dbReference type="ARBA" id="ARBA00023163"/>
    </source>
</evidence>
<proteinExistence type="predicted"/>
<dbReference type="Pfam" id="PF12833">
    <property type="entry name" value="HTH_18"/>
    <property type="match status" value="1"/>
</dbReference>
<dbReference type="SUPFAM" id="SSF46689">
    <property type="entry name" value="Homeodomain-like"/>
    <property type="match status" value="1"/>
</dbReference>
<evidence type="ECO:0000313" key="5">
    <source>
        <dbReference type="EMBL" id="QOV47393.1"/>
    </source>
</evidence>
<dbReference type="InterPro" id="IPR050204">
    <property type="entry name" value="AraC_XylS_family_regulators"/>
</dbReference>
<keyword evidence="1" id="KW-0805">Transcription regulation</keyword>
<dbReference type="InterPro" id="IPR018060">
    <property type="entry name" value="HTH_AraC"/>
</dbReference>
<dbReference type="Pfam" id="PF14525">
    <property type="entry name" value="AraC_binding_2"/>
    <property type="match status" value="1"/>
</dbReference>
<accession>A0A7M2THH3</accession>
<name>A0A7M2THH3_STRCW</name>
<dbReference type="Gene3D" id="1.10.10.60">
    <property type="entry name" value="Homeodomain-like"/>
    <property type="match status" value="1"/>
</dbReference>
<dbReference type="PANTHER" id="PTHR46796">
    <property type="entry name" value="HTH-TYPE TRANSCRIPTIONAL ACTIVATOR RHAS-RELATED"/>
    <property type="match status" value="1"/>
</dbReference>
<dbReference type="InterPro" id="IPR020449">
    <property type="entry name" value="Tscrpt_reg_AraC-type_HTH"/>
</dbReference>
<dbReference type="InterPro" id="IPR037923">
    <property type="entry name" value="HTH-like"/>
</dbReference>
<dbReference type="GO" id="GO:0003700">
    <property type="term" value="F:DNA-binding transcription factor activity"/>
    <property type="evidence" value="ECO:0007669"/>
    <property type="project" value="InterPro"/>
</dbReference>
<keyword evidence="3" id="KW-0804">Transcription</keyword>
<dbReference type="GO" id="GO:0043565">
    <property type="term" value="F:sequence-specific DNA binding"/>
    <property type="evidence" value="ECO:0007669"/>
    <property type="project" value="InterPro"/>
</dbReference>
<keyword evidence="6" id="KW-1185">Reference proteome</keyword>
<gene>
    <name evidence="5" type="ORF">IPT68_00705</name>
</gene>
<dbReference type="EMBL" id="CP063374">
    <property type="protein sequence ID" value="QOV47393.1"/>
    <property type="molecule type" value="Genomic_DNA"/>
</dbReference>
<dbReference type="Proteomes" id="UP000594008">
    <property type="component" value="Chromosome"/>
</dbReference>
<reference evidence="5 6" key="1">
    <citation type="submission" date="2020-10" db="EMBL/GenBank/DDBJ databases">
        <title>Streptomyces chromofuscus complate genome analysis.</title>
        <authorList>
            <person name="Anwar N."/>
        </authorList>
    </citation>
    <scope>NUCLEOTIDE SEQUENCE [LARGE SCALE GENOMIC DNA]</scope>
    <source>
        <strain evidence="5 6">DSM 40273</strain>
    </source>
</reference>
<dbReference type="PROSITE" id="PS01124">
    <property type="entry name" value="HTH_ARAC_FAMILY_2"/>
    <property type="match status" value="1"/>
</dbReference>
<organism evidence="5 6">
    <name type="scientific">Streptomyces chromofuscus</name>
    <dbReference type="NCBI Taxonomy" id="42881"/>
    <lineage>
        <taxon>Bacteria</taxon>
        <taxon>Bacillati</taxon>
        <taxon>Actinomycetota</taxon>
        <taxon>Actinomycetes</taxon>
        <taxon>Kitasatosporales</taxon>
        <taxon>Streptomycetaceae</taxon>
        <taxon>Streptomyces</taxon>
    </lineage>
</organism>
<dbReference type="InterPro" id="IPR035418">
    <property type="entry name" value="AraC-bd_2"/>
</dbReference>
<evidence type="ECO:0000259" key="4">
    <source>
        <dbReference type="PROSITE" id="PS01124"/>
    </source>
</evidence>
<evidence type="ECO:0000256" key="2">
    <source>
        <dbReference type="ARBA" id="ARBA00023125"/>
    </source>
</evidence>
<sequence length="339" mass="37050">MLVTDFRTADLPVAERFGSWHDMTAKALIPNVIRSDHEADFRARARVLQLGDLQVSALAYPALETRRSTQLIRRSDPDGYQMMLSLRGGHRILQAGRDSVCGAGDMMLYDTSRPWHGWTADDSDRVKGVMVAFPRALLPLPADELDRLTAVPLPGREGLGAVLSGYLVQLTAGAAAYTPADDSRLAACTLDLLTAYLAHYLDADASVPPSARHKAQLLQIRAFVQRHLDDPDLSPGAIAAAHHMSLRSLHRLFQQEGLTVAGWIRGRRLESCRRDLADPLLRSRSVRAIAARWGFSDPAHFSRAFRAAYGMSPGEYRHLVPTGLDSSMAGAKSPADAPA</sequence>
<dbReference type="KEGG" id="schf:IPT68_00705"/>
<dbReference type="AlphaFoldDB" id="A0A7M2THH3"/>
<dbReference type="SUPFAM" id="SSF51215">
    <property type="entry name" value="Regulatory protein AraC"/>
    <property type="match status" value="1"/>
</dbReference>
<feature type="domain" description="HTH araC/xylS-type" evidence="4">
    <location>
        <begin position="218"/>
        <end position="319"/>
    </location>
</feature>
<dbReference type="SMART" id="SM00342">
    <property type="entry name" value="HTH_ARAC"/>
    <property type="match status" value="1"/>
</dbReference>
<evidence type="ECO:0000256" key="1">
    <source>
        <dbReference type="ARBA" id="ARBA00023015"/>
    </source>
</evidence>
<dbReference type="PANTHER" id="PTHR46796:SF6">
    <property type="entry name" value="ARAC SUBFAMILY"/>
    <property type="match status" value="1"/>
</dbReference>
<evidence type="ECO:0000313" key="6">
    <source>
        <dbReference type="Proteomes" id="UP000594008"/>
    </source>
</evidence>
<keyword evidence="2" id="KW-0238">DNA-binding</keyword>
<dbReference type="PRINTS" id="PR00032">
    <property type="entry name" value="HTHARAC"/>
</dbReference>
<protein>
    <submittedName>
        <fullName evidence="5">Helix-turn-helix domain-containing protein</fullName>
    </submittedName>
</protein>
<dbReference type="InterPro" id="IPR009057">
    <property type="entry name" value="Homeodomain-like_sf"/>
</dbReference>